<dbReference type="Gene3D" id="1.25.40.10">
    <property type="entry name" value="Tetratricopeptide repeat domain"/>
    <property type="match status" value="2"/>
</dbReference>
<reference evidence="4" key="1">
    <citation type="submission" date="2022-07" db="EMBL/GenBank/DDBJ databases">
        <authorList>
            <person name="Macas J."/>
            <person name="Novak P."/>
            <person name="Neumann P."/>
        </authorList>
    </citation>
    <scope>NUCLEOTIDE SEQUENCE</scope>
</reference>
<sequence length="423" mass="47416">MGMASTSHYSFSCSNSVFALSHFYPRLHCGRLWETSISNNPIHVNYKELDLQPVLAISRTEKVGEIESEEKSKFQWVEIGPDISNEQKQTLSQLPLKMTNRCKALMKQLICYSPETGSVAHLLDAWVKSMKPKRADWLVVLKELDRLNSPLYLEVAELALEVESFECNIRDYTKIIQCYAKKNLVPEAEKMLLSMKNKGIIYDQVVLTALIHMYSKAGNHKLAEDTFEKLLLLGHPLDRRSYGSMIMAYIRAGELSKAEGLVREMEDKDIYAGSEVYKALLRAYSMAGDTKGAESVFNALQLAGVIPDAKICGLVVNAYLVAGQLSEAYIAFQNMRMAGIKPNEKCVALMLGAYEKENDLNKALGLLIDLEKGGVMLGEEASGTLARWFRRLGVIKEVDLVLQEYINNGKQTEKLMSSFASAR</sequence>
<comment type="caution">
    <text evidence="4">The sequence shown here is derived from an EMBL/GenBank/DDBJ whole genome shotgun (WGS) entry which is preliminary data.</text>
</comment>
<feature type="repeat" description="PPR" evidence="2">
    <location>
        <begin position="238"/>
        <end position="272"/>
    </location>
</feature>
<name>A0A9P0ZYD1_CUSEU</name>
<feature type="domain" description="PROP1-like PPR" evidence="3">
    <location>
        <begin position="185"/>
        <end position="291"/>
    </location>
</feature>
<dbReference type="NCBIfam" id="TIGR00756">
    <property type="entry name" value="PPR"/>
    <property type="match status" value="3"/>
</dbReference>
<feature type="repeat" description="PPR" evidence="2">
    <location>
        <begin position="273"/>
        <end position="307"/>
    </location>
</feature>
<dbReference type="PANTHER" id="PTHR46862:SF3">
    <property type="entry name" value="OS07G0661900 PROTEIN"/>
    <property type="match status" value="1"/>
</dbReference>
<keyword evidence="5" id="KW-1185">Reference proteome</keyword>
<dbReference type="InterPro" id="IPR002885">
    <property type="entry name" value="PPR_rpt"/>
</dbReference>
<feature type="repeat" description="PPR" evidence="2">
    <location>
        <begin position="168"/>
        <end position="202"/>
    </location>
</feature>
<dbReference type="AlphaFoldDB" id="A0A9P0ZYD1"/>
<feature type="repeat" description="PPR" evidence="2">
    <location>
        <begin position="308"/>
        <end position="342"/>
    </location>
</feature>
<gene>
    <name evidence="4" type="ORF">CEURO_LOCUS20722</name>
</gene>
<keyword evidence="1" id="KW-0677">Repeat</keyword>
<dbReference type="InterPro" id="IPR033443">
    <property type="entry name" value="PROP1-like_PPR_dom"/>
</dbReference>
<protein>
    <recommendedName>
        <fullName evidence="3">PROP1-like PPR domain-containing protein</fullName>
    </recommendedName>
</protein>
<accession>A0A9P0ZYD1</accession>
<organism evidence="4 5">
    <name type="scientific">Cuscuta europaea</name>
    <name type="common">European dodder</name>
    <dbReference type="NCBI Taxonomy" id="41803"/>
    <lineage>
        <taxon>Eukaryota</taxon>
        <taxon>Viridiplantae</taxon>
        <taxon>Streptophyta</taxon>
        <taxon>Embryophyta</taxon>
        <taxon>Tracheophyta</taxon>
        <taxon>Spermatophyta</taxon>
        <taxon>Magnoliopsida</taxon>
        <taxon>eudicotyledons</taxon>
        <taxon>Gunneridae</taxon>
        <taxon>Pentapetalae</taxon>
        <taxon>asterids</taxon>
        <taxon>lamiids</taxon>
        <taxon>Solanales</taxon>
        <taxon>Convolvulaceae</taxon>
        <taxon>Cuscuteae</taxon>
        <taxon>Cuscuta</taxon>
        <taxon>Cuscuta subgen. Cuscuta</taxon>
    </lineage>
</organism>
<dbReference type="EMBL" id="CAMAPE010000065">
    <property type="protein sequence ID" value="CAH9115204.1"/>
    <property type="molecule type" value="Genomic_DNA"/>
</dbReference>
<dbReference type="InterPro" id="IPR011990">
    <property type="entry name" value="TPR-like_helical_dom_sf"/>
</dbReference>
<dbReference type="Proteomes" id="UP001152484">
    <property type="component" value="Unassembled WGS sequence"/>
</dbReference>
<evidence type="ECO:0000259" key="3">
    <source>
        <dbReference type="Pfam" id="PF17177"/>
    </source>
</evidence>
<evidence type="ECO:0000313" key="5">
    <source>
        <dbReference type="Proteomes" id="UP001152484"/>
    </source>
</evidence>
<evidence type="ECO:0000256" key="1">
    <source>
        <dbReference type="ARBA" id="ARBA00022737"/>
    </source>
</evidence>
<evidence type="ECO:0000313" key="4">
    <source>
        <dbReference type="EMBL" id="CAH9115204.1"/>
    </source>
</evidence>
<dbReference type="Pfam" id="PF01535">
    <property type="entry name" value="PPR"/>
    <property type="match status" value="1"/>
</dbReference>
<feature type="repeat" description="PPR" evidence="2">
    <location>
        <begin position="203"/>
        <end position="237"/>
    </location>
</feature>
<proteinExistence type="predicted"/>
<dbReference type="PANTHER" id="PTHR46862">
    <property type="entry name" value="OS07G0661900 PROTEIN"/>
    <property type="match status" value="1"/>
</dbReference>
<dbReference type="OrthoDB" id="185373at2759"/>
<dbReference type="Pfam" id="PF17177">
    <property type="entry name" value="PPR_long"/>
    <property type="match status" value="1"/>
</dbReference>
<evidence type="ECO:0000256" key="2">
    <source>
        <dbReference type="PROSITE-ProRule" id="PRU00708"/>
    </source>
</evidence>
<dbReference type="PROSITE" id="PS51375">
    <property type="entry name" value="PPR"/>
    <property type="match status" value="5"/>
</dbReference>